<feature type="region of interest" description="Disordered" evidence="1">
    <location>
        <begin position="139"/>
        <end position="184"/>
    </location>
</feature>
<protein>
    <submittedName>
        <fullName evidence="2">Uncharacterized protein</fullName>
    </submittedName>
</protein>
<feature type="compositionally biased region" description="Polar residues" evidence="1">
    <location>
        <begin position="1"/>
        <end position="10"/>
    </location>
</feature>
<feature type="compositionally biased region" description="Basic and acidic residues" evidence="1">
    <location>
        <begin position="37"/>
        <end position="49"/>
    </location>
</feature>
<feature type="region of interest" description="Disordered" evidence="1">
    <location>
        <begin position="1"/>
        <end position="61"/>
    </location>
</feature>
<dbReference type="EMBL" id="JABFUD020000025">
    <property type="protein sequence ID" value="KAI5059818.1"/>
    <property type="molecule type" value="Genomic_DNA"/>
</dbReference>
<evidence type="ECO:0000313" key="2">
    <source>
        <dbReference type="EMBL" id="KAI5059818.1"/>
    </source>
</evidence>
<organism evidence="2 3">
    <name type="scientific">Adiantum capillus-veneris</name>
    <name type="common">Maidenhair fern</name>
    <dbReference type="NCBI Taxonomy" id="13818"/>
    <lineage>
        <taxon>Eukaryota</taxon>
        <taxon>Viridiplantae</taxon>
        <taxon>Streptophyta</taxon>
        <taxon>Embryophyta</taxon>
        <taxon>Tracheophyta</taxon>
        <taxon>Polypodiopsida</taxon>
        <taxon>Polypodiidae</taxon>
        <taxon>Polypodiales</taxon>
        <taxon>Pteridineae</taxon>
        <taxon>Pteridaceae</taxon>
        <taxon>Vittarioideae</taxon>
        <taxon>Adiantum</taxon>
    </lineage>
</organism>
<feature type="compositionally biased region" description="Polar residues" evidence="1">
    <location>
        <begin position="175"/>
        <end position="184"/>
    </location>
</feature>
<proteinExistence type="predicted"/>
<name>A0A9D4U1R9_ADICA</name>
<reference evidence="2" key="1">
    <citation type="submission" date="2021-01" db="EMBL/GenBank/DDBJ databases">
        <title>Adiantum capillus-veneris genome.</title>
        <authorList>
            <person name="Fang Y."/>
            <person name="Liao Q."/>
        </authorList>
    </citation>
    <scope>NUCLEOTIDE SEQUENCE</scope>
    <source>
        <strain evidence="2">H3</strain>
        <tissue evidence="2">Leaf</tissue>
    </source>
</reference>
<comment type="caution">
    <text evidence="2">The sequence shown here is derived from an EMBL/GenBank/DDBJ whole genome shotgun (WGS) entry which is preliminary data.</text>
</comment>
<dbReference type="AlphaFoldDB" id="A0A9D4U1R9"/>
<dbReference type="Proteomes" id="UP000886520">
    <property type="component" value="Chromosome 25"/>
</dbReference>
<evidence type="ECO:0000256" key="1">
    <source>
        <dbReference type="SAM" id="MobiDB-lite"/>
    </source>
</evidence>
<sequence length="184" mass="20410">MQMSLTSNTDNLRKEEGKWKRKSGTIKGENTCETAEDSEKPADQSDDSHGQNQSQEELAAQKRIVERLKANSKIAKLTEGASTSAAAEERILSLESALRMEERMRRNATNTALLREEKLMKENETLKAEMEKMKALMAAMQSKAPCKQHQEMPPPGDDQDDEGNKGSFAIRPGLSLNSSTLAVQ</sequence>
<gene>
    <name evidence="2" type="ORF">GOP47_0026137</name>
</gene>
<evidence type="ECO:0000313" key="3">
    <source>
        <dbReference type="Proteomes" id="UP000886520"/>
    </source>
</evidence>
<accession>A0A9D4U1R9</accession>
<keyword evidence="3" id="KW-1185">Reference proteome</keyword>